<comment type="caution">
    <text evidence="2">The sequence shown here is derived from an EMBL/GenBank/DDBJ whole genome shotgun (WGS) entry which is preliminary data.</text>
</comment>
<accession>A0A7V3ZVE0</accession>
<name>A0A7V3ZVE0_UNCW3</name>
<evidence type="ECO:0000313" key="2">
    <source>
        <dbReference type="EMBL" id="HGK63728.1"/>
    </source>
</evidence>
<organism evidence="2">
    <name type="scientific">candidate division WOR-3 bacterium</name>
    <dbReference type="NCBI Taxonomy" id="2052148"/>
    <lineage>
        <taxon>Bacteria</taxon>
        <taxon>Bacteria division WOR-3</taxon>
    </lineage>
</organism>
<feature type="transmembrane region" description="Helical" evidence="1">
    <location>
        <begin position="97"/>
        <end position="114"/>
    </location>
</feature>
<evidence type="ECO:0008006" key="3">
    <source>
        <dbReference type="Google" id="ProtNLM"/>
    </source>
</evidence>
<feature type="transmembrane region" description="Helical" evidence="1">
    <location>
        <begin position="156"/>
        <end position="177"/>
    </location>
</feature>
<dbReference type="EMBL" id="DTDR01000101">
    <property type="protein sequence ID" value="HGK63728.1"/>
    <property type="molecule type" value="Genomic_DNA"/>
</dbReference>
<dbReference type="AlphaFoldDB" id="A0A7V3ZVE0"/>
<feature type="transmembrane region" description="Helical" evidence="1">
    <location>
        <begin position="184"/>
        <end position="200"/>
    </location>
</feature>
<reference evidence="2" key="1">
    <citation type="journal article" date="2020" name="mSystems">
        <title>Genome- and Community-Level Interaction Insights into Carbon Utilization and Element Cycling Functions of Hydrothermarchaeota in Hydrothermal Sediment.</title>
        <authorList>
            <person name="Zhou Z."/>
            <person name="Liu Y."/>
            <person name="Xu W."/>
            <person name="Pan J."/>
            <person name="Luo Z.H."/>
            <person name="Li M."/>
        </authorList>
    </citation>
    <scope>NUCLEOTIDE SEQUENCE [LARGE SCALE GENOMIC DNA]</scope>
    <source>
        <strain evidence="2">SpSt-697</strain>
    </source>
</reference>
<sequence length="476" mass="57283">MDSKLKLIFTISFFLILLFLPILFGLRYDYLGKSVNITYRNMFYYFIKGEPPSYFLNETPKPLIALLFYIIPSFAGYFLISLLISFGFYYFLKISEIFTNSYLTGILAFFYPFLVFEDSWDNLLKVYWVWVYIPLMIIAIYYFLKKNYLKYGILNFLAGLIRPDSWFLAFLFLLFSLRKKTKRKLLLLLPFLAPLLWSFFDWRAFGNPSYSYVVTARYPLVTGILPVKPEKYFLTVFKDINNQTGWLFLFLSFLSLLIIIFKNKEIFEKHLILLIIILTPFVFYFLLSFRGGVLPMRRFYLLSLIFLSFFLFQIFEQFLKSKIFLMSMKFLLFFLLFLSNFSINRLNEIKQNLKDEEDKMVAIFSSLPILKRYLNEIKPQYLIVPFRRKSIFEYYLPEIKKNLESFREIIALNKDLKEFKNSLLFYLISDFAGIENYFDFLSYFRPHVLKKENLVFEPLFSSPWIRVYLLKEADTY</sequence>
<feature type="transmembrane region" description="Helical" evidence="1">
    <location>
        <begin position="126"/>
        <end position="144"/>
    </location>
</feature>
<proteinExistence type="predicted"/>
<feature type="transmembrane region" description="Helical" evidence="1">
    <location>
        <begin position="299"/>
        <end position="316"/>
    </location>
</feature>
<feature type="transmembrane region" description="Helical" evidence="1">
    <location>
        <begin position="270"/>
        <end position="287"/>
    </location>
</feature>
<evidence type="ECO:0000256" key="1">
    <source>
        <dbReference type="SAM" id="Phobius"/>
    </source>
</evidence>
<gene>
    <name evidence="2" type="ORF">ENU74_03960</name>
</gene>
<feature type="transmembrane region" description="Helical" evidence="1">
    <location>
        <begin position="6"/>
        <end position="26"/>
    </location>
</feature>
<feature type="transmembrane region" description="Helical" evidence="1">
    <location>
        <begin position="323"/>
        <end position="343"/>
    </location>
</feature>
<keyword evidence="1" id="KW-1133">Transmembrane helix</keyword>
<protein>
    <recommendedName>
        <fullName evidence="3">Glycosyltransferase RgtA/B/C/D-like domain-containing protein</fullName>
    </recommendedName>
</protein>
<keyword evidence="1" id="KW-0472">Membrane</keyword>
<keyword evidence="1" id="KW-0812">Transmembrane</keyword>
<feature type="transmembrane region" description="Helical" evidence="1">
    <location>
        <begin position="63"/>
        <end position="91"/>
    </location>
</feature>
<feature type="transmembrane region" description="Helical" evidence="1">
    <location>
        <begin position="244"/>
        <end position="261"/>
    </location>
</feature>